<sequence>MKLADQDKSRATHKVCVLCLNDLRFCLKGKKTIWNSYDMEGAENYCYFCSCHVRGYNSKYPKLLSYLGNILSVIHPIPRGPNVVVPLPLTELTVIPLESTDSEPPKVQGSDTEHKPSGANHLSPTLRLNLMI</sequence>
<comment type="caution">
    <text evidence="2">The sequence shown here is derived from an EMBL/GenBank/DDBJ whole genome shotgun (WGS) entry which is preliminary data.</text>
</comment>
<proteinExistence type="predicted"/>
<reference evidence="2" key="1">
    <citation type="submission" date="2020-08" db="EMBL/GenBank/DDBJ databases">
        <title>Multicomponent nature underlies the extraordinary mechanical properties of spider dragline silk.</title>
        <authorList>
            <person name="Kono N."/>
            <person name="Nakamura H."/>
            <person name="Mori M."/>
            <person name="Yoshida Y."/>
            <person name="Ohtoshi R."/>
            <person name="Malay A.D."/>
            <person name="Moran D.A.P."/>
            <person name="Tomita M."/>
            <person name="Numata K."/>
            <person name="Arakawa K."/>
        </authorList>
    </citation>
    <scope>NUCLEOTIDE SEQUENCE</scope>
</reference>
<dbReference type="Proteomes" id="UP000887013">
    <property type="component" value="Unassembled WGS sequence"/>
</dbReference>
<organism evidence="2 3">
    <name type="scientific">Nephila pilipes</name>
    <name type="common">Giant wood spider</name>
    <name type="synonym">Nephila maculata</name>
    <dbReference type="NCBI Taxonomy" id="299642"/>
    <lineage>
        <taxon>Eukaryota</taxon>
        <taxon>Metazoa</taxon>
        <taxon>Ecdysozoa</taxon>
        <taxon>Arthropoda</taxon>
        <taxon>Chelicerata</taxon>
        <taxon>Arachnida</taxon>
        <taxon>Araneae</taxon>
        <taxon>Araneomorphae</taxon>
        <taxon>Entelegynae</taxon>
        <taxon>Araneoidea</taxon>
        <taxon>Nephilidae</taxon>
        <taxon>Nephila</taxon>
    </lineage>
</organism>
<evidence type="ECO:0000256" key="1">
    <source>
        <dbReference type="SAM" id="MobiDB-lite"/>
    </source>
</evidence>
<gene>
    <name evidence="2" type="ORF">NPIL_136601</name>
</gene>
<name>A0A8X6URW1_NEPPI</name>
<dbReference type="EMBL" id="BMAW01040201">
    <property type="protein sequence ID" value="GFU58755.1"/>
    <property type="molecule type" value="Genomic_DNA"/>
</dbReference>
<evidence type="ECO:0000313" key="2">
    <source>
        <dbReference type="EMBL" id="GFU58755.1"/>
    </source>
</evidence>
<protein>
    <submittedName>
        <fullName evidence="2">Uncharacterized protein</fullName>
    </submittedName>
</protein>
<dbReference type="AlphaFoldDB" id="A0A8X6URW1"/>
<dbReference type="OrthoDB" id="7890494at2759"/>
<evidence type="ECO:0000313" key="3">
    <source>
        <dbReference type="Proteomes" id="UP000887013"/>
    </source>
</evidence>
<accession>A0A8X6URW1</accession>
<keyword evidence="3" id="KW-1185">Reference proteome</keyword>
<feature type="region of interest" description="Disordered" evidence="1">
    <location>
        <begin position="99"/>
        <end position="124"/>
    </location>
</feature>